<dbReference type="InterPro" id="IPR025520">
    <property type="entry name" value="DUF4408"/>
</dbReference>
<dbReference type="Proteomes" id="UP001157006">
    <property type="component" value="Chromosome 1L"/>
</dbReference>
<evidence type="ECO:0000313" key="4">
    <source>
        <dbReference type="Proteomes" id="UP001157006"/>
    </source>
</evidence>
<dbReference type="PANTHER" id="PTHR33098">
    <property type="entry name" value="COTTON FIBER (DUF761)"/>
    <property type="match status" value="1"/>
</dbReference>
<dbReference type="Pfam" id="PF05553">
    <property type="entry name" value="DUF761"/>
    <property type="match status" value="1"/>
</dbReference>
<feature type="domain" description="DUF4408" evidence="2">
    <location>
        <begin position="9"/>
        <end position="40"/>
    </location>
</feature>
<dbReference type="InterPro" id="IPR008480">
    <property type="entry name" value="DUF761_pln"/>
</dbReference>
<name>A0AAV0Z035_VICFA</name>
<dbReference type="PANTHER" id="PTHR33098:SF57">
    <property type="entry name" value="DUF4408 DOMAIN PROTEIN"/>
    <property type="match status" value="1"/>
</dbReference>
<keyword evidence="1" id="KW-1133">Transmembrane helix</keyword>
<protein>
    <recommendedName>
        <fullName evidence="2">DUF4408 domain-containing protein</fullName>
    </recommendedName>
</protein>
<gene>
    <name evidence="3" type="ORF">VFH_I412080</name>
</gene>
<dbReference type="Pfam" id="PF14364">
    <property type="entry name" value="DUF4408"/>
    <property type="match status" value="1"/>
</dbReference>
<keyword evidence="4" id="KW-1185">Reference proteome</keyword>
<keyword evidence="1" id="KW-0472">Membrane</keyword>
<reference evidence="3 4" key="1">
    <citation type="submission" date="2023-01" db="EMBL/GenBank/DDBJ databases">
        <authorList>
            <person name="Kreplak J."/>
        </authorList>
    </citation>
    <scope>NUCLEOTIDE SEQUENCE [LARGE SCALE GENOMIC DNA]</scope>
</reference>
<organism evidence="3 4">
    <name type="scientific">Vicia faba</name>
    <name type="common">Broad bean</name>
    <name type="synonym">Faba vulgaris</name>
    <dbReference type="NCBI Taxonomy" id="3906"/>
    <lineage>
        <taxon>Eukaryota</taxon>
        <taxon>Viridiplantae</taxon>
        <taxon>Streptophyta</taxon>
        <taxon>Embryophyta</taxon>
        <taxon>Tracheophyta</taxon>
        <taxon>Spermatophyta</taxon>
        <taxon>Magnoliopsida</taxon>
        <taxon>eudicotyledons</taxon>
        <taxon>Gunneridae</taxon>
        <taxon>Pentapetalae</taxon>
        <taxon>rosids</taxon>
        <taxon>fabids</taxon>
        <taxon>Fabales</taxon>
        <taxon>Fabaceae</taxon>
        <taxon>Papilionoideae</taxon>
        <taxon>50 kb inversion clade</taxon>
        <taxon>NPAAA clade</taxon>
        <taxon>Hologalegina</taxon>
        <taxon>IRL clade</taxon>
        <taxon>Fabeae</taxon>
        <taxon>Vicia</taxon>
    </lineage>
</organism>
<keyword evidence="1" id="KW-0812">Transmembrane</keyword>
<dbReference type="AlphaFoldDB" id="A0AAV0Z035"/>
<sequence length="200" mass="22383">MGEADSVSAYDMVASWLISPSCIFLVVNLVIGTIVITSRLAAQRKNQSDSPQQIVPPTSSFFERVTSFGLGCCKFKPPVASVETEIEPIQNQGLGQLDQAIASTKAIDASLCKTEMNQGMDDLIQNPLTRARSLLERLMSGNFGRLKSVKVEEEKKVGSEMEEEEVDAKADDFIKRFKQQLRLERLDSILRYRDILHRRS</sequence>
<dbReference type="EMBL" id="OX451736">
    <property type="protein sequence ID" value="CAI8589830.1"/>
    <property type="molecule type" value="Genomic_DNA"/>
</dbReference>
<evidence type="ECO:0000256" key="1">
    <source>
        <dbReference type="SAM" id="Phobius"/>
    </source>
</evidence>
<proteinExistence type="predicted"/>
<evidence type="ECO:0000313" key="3">
    <source>
        <dbReference type="EMBL" id="CAI8589830.1"/>
    </source>
</evidence>
<accession>A0AAV0Z035</accession>
<evidence type="ECO:0000259" key="2">
    <source>
        <dbReference type="Pfam" id="PF14364"/>
    </source>
</evidence>
<feature type="transmembrane region" description="Helical" evidence="1">
    <location>
        <begin position="12"/>
        <end position="36"/>
    </location>
</feature>